<dbReference type="InterPro" id="IPR005467">
    <property type="entry name" value="His_kinase_dom"/>
</dbReference>
<dbReference type="Pfam" id="PF00512">
    <property type="entry name" value="HisKA"/>
    <property type="match status" value="1"/>
</dbReference>
<evidence type="ECO:0000256" key="10">
    <source>
        <dbReference type="ARBA" id="ARBA00023012"/>
    </source>
</evidence>
<keyword evidence="7" id="KW-0547">Nucleotide-binding</keyword>
<dbReference type="SUPFAM" id="SSF55874">
    <property type="entry name" value="ATPase domain of HSP90 chaperone/DNA topoisomerase II/histidine kinase"/>
    <property type="match status" value="1"/>
</dbReference>
<dbReference type="PRINTS" id="PR00344">
    <property type="entry name" value="BCTRLSENSOR"/>
</dbReference>
<keyword evidence="6" id="KW-0808">Transferase</keyword>
<proteinExistence type="predicted"/>
<keyword evidence="9" id="KW-0067">ATP-binding</keyword>
<evidence type="ECO:0000256" key="3">
    <source>
        <dbReference type="ARBA" id="ARBA00012438"/>
    </source>
</evidence>
<dbReference type="InterPro" id="IPR003594">
    <property type="entry name" value="HATPase_dom"/>
</dbReference>
<organism evidence="14 15">
    <name type="scientific">Clostridium paraputrificum</name>
    <dbReference type="NCBI Taxonomy" id="29363"/>
    <lineage>
        <taxon>Bacteria</taxon>
        <taxon>Bacillati</taxon>
        <taxon>Bacillota</taxon>
        <taxon>Clostridia</taxon>
        <taxon>Eubacteriales</taxon>
        <taxon>Clostridiaceae</taxon>
        <taxon>Clostridium</taxon>
    </lineage>
</organism>
<keyword evidence="11" id="KW-0472">Membrane</keyword>
<dbReference type="CDD" id="cd16922">
    <property type="entry name" value="HATPase_EvgS-ArcB-TorS-like"/>
    <property type="match status" value="1"/>
</dbReference>
<protein>
    <recommendedName>
        <fullName evidence="3">histidine kinase</fullName>
        <ecNumber evidence="3">2.7.13.3</ecNumber>
    </recommendedName>
</protein>
<accession>A0A174TAF4</accession>
<dbReference type="Gene3D" id="1.10.287.130">
    <property type="match status" value="1"/>
</dbReference>
<keyword evidence="8" id="KW-0418">Kinase</keyword>
<name>A0A174TAF4_9CLOT</name>
<dbReference type="InterPro" id="IPR003661">
    <property type="entry name" value="HisK_dim/P_dom"/>
</dbReference>
<keyword evidence="15" id="KW-1185">Reference proteome</keyword>
<dbReference type="RefSeq" id="WP_051195917.1">
    <property type="nucleotide sequence ID" value="NZ_CABJAZ010000002.1"/>
</dbReference>
<dbReference type="eggNOG" id="COG5002">
    <property type="taxonomic scope" value="Bacteria"/>
</dbReference>
<dbReference type="CDD" id="cd00130">
    <property type="entry name" value="PAS"/>
    <property type="match status" value="2"/>
</dbReference>
<dbReference type="InterPro" id="IPR035965">
    <property type="entry name" value="PAS-like_dom_sf"/>
</dbReference>
<dbReference type="InterPro" id="IPR050736">
    <property type="entry name" value="Sensor_HK_Regulatory"/>
</dbReference>
<evidence type="ECO:0000256" key="11">
    <source>
        <dbReference type="ARBA" id="ARBA00023136"/>
    </source>
</evidence>
<dbReference type="SUPFAM" id="SSF47384">
    <property type="entry name" value="Homodimeric domain of signal transducing histidine kinase"/>
    <property type="match status" value="1"/>
</dbReference>
<gene>
    <name evidence="14" type="ORF">CP373A1_02415</name>
</gene>
<keyword evidence="5" id="KW-0597">Phosphoprotein</keyword>
<dbReference type="InterPro" id="IPR036097">
    <property type="entry name" value="HisK_dim/P_sf"/>
</dbReference>
<dbReference type="SMART" id="SM00388">
    <property type="entry name" value="HisKA"/>
    <property type="match status" value="1"/>
</dbReference>
<evidence type="ECO:0000256" key="1">
    <source>
        <dbReference type="ARBA" id="ARBA00000085"/>
    </source>
</evidence>
<feature type="domain" description="PAS" evidence="13">
    <location>
        <begin position="318"/>
        <end position="360"/>
    </location>
</feature>
<dbReference type="PANTHER" id="PTHR43711:SF26">
    <property type="entry name" value="SENSOR HISTIDINE KINASE RCSC"/>
    <property type="match status" value="1"/>
</dbReference>
<evidence type="ECO:0000256" key="7">
    <source>
        <dbReference type="ARBA" id="ARBA00022741"/>
    </source>
</evidence>
<sequence length="707" mass="82718">MLNSFVNKSYVTSTEIEELLKSSIDKYDECIWIKNINGKYLYVNNSFCDVIGLEKEYLLENNCKEIFDRRCYKIDMENDRGVIKNKKYSIINEYLCINGKECLLHVHKIPIIDNDDKCLSLIAIAKQLDSNKLTDEKYLDYGDFTAIITENREKINLNNYNDVLSYIEEVNDNESVFGVSVWILKDKSKLNKMVGVGVLDKFLYDYEVNLSRQDIHYLKSVNSDLLLPKYREIIADFYRKNKLDKIYDKLFKDTDKLVIPILADNNLLGIINLFCNMETYTKKTEKYLKSVASRIAYRIQNIKLSKVIAEQFSKKVKIENDLNIFLKLSTDLCIILDLKGNIKKVSSNAIELLGWSKEELSKMTIDNITELTERSINLNEIYMNHSHKCYGGIFKLRCKNGFLKVMEWYYYHESATDQIYIIGREISFVFRLEEELKDIENKLKEEVYKSKFISNISHEFRTPINIILSTIQLLELYEGDNKNSQRYRYLSTVKNNGYRLLRLINNLIDLNNIKSKKIKLNKEIINIVSFIEDIVDSIVDYVARMKRRIIFDTDEEEVFLSIDIKRIEKVILNLISNAIKFTDENGNIEVYIETDWEESKVYIYVKDDGIGISEKNIKKIFKIFKQVDNTFSRRVEGSGIGLSLIKAFVEMHGGEILLESKLGVGSKFGFYLPIDRIGPKEIVYNIEKNWDSSFKSAEIEFSDIYEI</sequence>
<comment type="caution">
    <text evidence="14">The sequence shown here is derived from an EMBL/GenBank/DDBJ whole genome shotgun (WGS) entry which is preliminary data.</text>
</comment>
<dbReference type="NCBIfam" id="TIGR00229">
    <property type="entry name" value="sensory_box"/>
    <property type="match status" value="2"/>
</dbReference>
<dbReference type="PROSITE" id="PS50109">
    <property type="entry name" value="HIS_KIN"/>
    <property type="match status" value="1"/>
</dbReference>
<dbReference type="Gene3D" id="3.30.450.20">
    <property type="entry name" value="PAS domain"/>
    <property type="match status" value="2"/>
</dbReference>
<evidence type="ECO:0000256" key="8">
    <source>
        <dbReference type="ARBA" id="ARBA00022777"/>
    </source>
</evidence>
<evidence type="ECO:0000256" key="4">
    <source>
        <dbReference type="ARBA" id="ARBA00022475"/>
    </source>
</evidence>
<feature type="domain" description="PAS" evidence="13">
    <location>
        <begin position="16"/>
        <end position="68"/>
    </location>
</feature>
<dbReference type="GeneID" id="42777886"/>
<dbReference type="InterPro" id="IPR000014">
    <property type="entry name" value="PAS"/>
</dbReference>
<dbReference type="EC" id="2.7.13.3" evidence="3"/>
<dbReference type="CDD" id="cd00082">
    <property type="entry name" value="HisKA"/>
    <property type="match status" value="1"/>
</dbReference>
<dbReference type="PANTHER" id="PTHR43711">
    <property type="entry name" value="TWO-COMPONENT HISTIDINE KINASE"/>
    <property type="match status" value="1"/>
</dbReference>
<evidence type="ECO:0000256" key="9">
    <source>
        <dbReference type="ARBA" id="ARBA00022840"/>
    </source>
</evidence>
<dbReference type="GO" id="GO:0005886">
    <property type="term" value="C:plasma membrane"/>
    <property type="evidence" value="ECO:0007669"/>
    <property type="project" value="UniProtKB-SubCell"/>
</dbReference>
<evidence type="ECO:0000259" key="13">
    <source>
        <dbReference type="PROSITE" id="PS50112"/>
    </source>
</evidence>
<evidence type="ECO:0000256" key="2">
    <source>
        <dbReference type="ARBA" id="ARBA00004236"/>
    </source>
</evidence>
<comment type="subcellular location">
    <subcellularLocation>
        <location evidence="2">Cell membrane</location>
    </subcellularLocation>
</comment>
<dbReference type="Gene3D" id="3.30.450.40">
    <property type="match status" value="1"/>
</dbReference>
<dbReference type="SMART" id="SM00091">
    <property type="entry name" value="PAS"/>
    <property type="match status" value="2"/>
</dbReference>
<dbReference type="EMBL" id="MAPZ01000010">
    <property type="protein sequence ID" value="OBY11796.1"/>
    <property type="molecule type" value="Genomic_DNA"/>
</dbReference>
<dbReference type="Pfam" id="PF13426">
    <property type="entry name" value="PAS_9"/>
    <property type="match status" value="1"/>
</dbReference>
<dbReference type="AlphaFoldDB" id="A0A174TAF4"/>
<keyword evidence="10" id="KW-0902">Two-component regulatory system</keyword>
<keyword evidence="4" id="KW-1003">Cell membrane</keyword>
<dbReference type="GO" id="GO:0000155">
    <property type="term" value="F:phosphorelay sensor kinase activity"/>
    <property type="evidence" value="ECO:0007669"/>
    <property type="project" value="InterPro"/>
</dbReference>
<evidence type="ECO:0000313" key="15">
    <source>
        <dbReference type="Proteomes" id="UP000092714"/>
    </source>
</evidence>
<dbReference type="Gene3D" id="3.30.565.10">
    <property type="entry name" value="Histidine kinase-like ATPase, C-terminal domain"/>
    <property type="match status" value="1"/>
</dbReference>
<dbReference type="Proteomes" id="UP000092714">
    <property type="component" value="Unassembled WGS sequence"/>
</dbReference>
<comment type="catalytic activity">
    <reaction evidence="1">
        <text>ATP + protein L-histidine = ADP + protein N-phospho-L-histidine.</text>
        <dbReference type="EC" id="2.7.13.3"/>
    </reaction>
</comment>
<dbReference type="InterPro" id="IPR036890">
    <property type="entry name" value="HATPase_C_sf"/>
</dbReference>
<feature type="domain" description="Histidine kinase" evidence="12">
    <location>
        <begin position="455"/>
        <end position="676"/>
    </location>
</feature>
<evidence type="ECO:0000313" key="14">
    <source>
        <dbReference type="EMBL" id="OBY11796.1"/>
    </source>
</evidence>
<dbReference type="SMART" id="SM00387">
    <property type="entry name" value="HATPase_c"/>
    <property type="match status" value="1"/>
</dbReference>
<evidence type="ECO:0000256" key="5">
    <source>
        <dbReference type="ARBA" id="ARBA00022553"/>
    </source>
</evidence>
<dbReference type="SUPFAM" id="SSF55785">
    <property type="entry name" value="PYP-like sensor domain (PAS domain)"/>
    <property type="match status" value="2"/>
</dbReference>
<dbReference type="InterPro" id="IPR004358">
    <property type="entry name" value="Sig_transdc_His_kin-like_C"/>
</dbReference>
<dbReference type="OrthoDB" id="9813394at2"/>
<evidence type="ECO:0000259" key="12">
    <source>
        <dbReference type="PROSITE" id="PS50109"/>
    </source>
</evidence>
<dbReference type="FunFam" id="3.30.565.10:FF:000023">
    <property type="entry name" value="PAS domain-containing sensor histidine kinase"/>
    <property type="match status" value="1"/>
</dbReference>
<dbReference type="PROSITE" id="PS50112">
    <property type="entry name" value="PAS"/>
    <property type="match status" value="2"/>
</dbReference>
<dbReference type="Pfam" id="PF02518">
    <property type="entry name" value="HATPase_c"/>
    <property type="match status" value="1"/>
</dbReference>
<reference evidence="14 15" key="1">
    <citation type="submission" date="2016-06" db="EMBL/GenBank/DDBJ databases">
        <authorList>
            <person name="Kjaerup R.B."/>
            <person name="Dalgaard T.S."/>
            <person name="Juul-Madsen H.R."/>
        </authorList>
    </citation>
    <scope>NUCLEOTIDE SEQUENCE [LARGE SCALE GENOMIC DNA]</scope>
    <source>
        <strain evidence="14 15">373-A1</strain>
    </source>
</reference>
<dbReference type="GO" id="GO:0005524">
    <property type="term" value="F:ATP binding"/>
    <property type="evidence" value="ECO:0007669"/>
    <property type="project" value="UniProtKB-KW"/>
</dbReference>
<evidence type="ECO:0000256" key="6">
    <source>
        <dbReference type="ARBA" id="ARBA00022679"/>
    </source>
</evidence>
<dbReference type="InterPro" id="IPR029016">
    <property type="entry name" value="GAF-like_dom_sf"/>
</dbReference>